<evidence type="ECO:0000256" key="4">
    <source>
        <dbReference type="ARBA" id="ARBA00022759"/>
    </source>
</evidence>
<dbReference type="Gene3D" id="3.10.10.10">
    <property type="entry name" value="HIV Type 1 Reverse Transcriptase, subunit A, domain 1"/>
    <property type="match status" value="1"/>
</dbReference>
<dbReference type="InterPro" id="IPR043502">
    <property type="entry name" value="DNA/RNA_pol_sf"/>
</dbReference>
<dbReference type="SUPFAM" id="SSF56672">
    <property type="entry name" value="DNA/RNA polymerases"/>
    <property type="match status" value="1"/>
</dbReference>
<reference evidence="5" key="1">
    <citation type="journal article" date="2023" name="Science">
        <title>Genome structures resolve the early diversification of teleost fishes.</title>
        <authorList>
            <person name="Parey E."/>
            <person name="Louis A."/>
            <person name="Montfort J."/>
            <person name="Bouchez O."/>
            <person name="Roques C."/>
            <person name="Iampietro C."/>
            <person name="Lluch J."/>
            <person name="Castinel A."/>
            <person name="Donnadieu C."/>
            <person name="Desvignes T."/>
            <person name="Floi Bucao C."/>
            <person name="Jouanno E."/>
            <person name="Wen M."/>
            <person name="Mejri S."/>
            <person name="Dirks R."/>
            <person name="Jansen H."/>
            <person name="Henkel C."/>
            <person name="Chen W.J."/>
            <person name="Zahm M."/>
            <person name="Cabau C."/>
            <person name="Klopp C."/>
            <person name="Thompson A.W."/>
            <person name="Robinson-Rechavi M."/>
            <person name="Braasch I."/>
            <person name="Lecointre G."/>
            <person name="Bobe J."/>
            <person name="Postlethwait J.H."/>
            <person name="Berthelot C."/>
            <person name="Roest Crollius H."/>
            <person name="Guiguen Y."/>
        </authorList>
    </citation>
    <scope>NUCLEOTIDE SEQUENCE</scope>
    <source>
        <strain evidence="5">NC1722</strain>
    </source>
</reference>
<evidence type="ECO:0008006" key="7">
    <source>
        <dbReference type="Google" id="ProtNLM"/>
    </source>
</evidence>
<dbReference type="InterPro" id="IPR050951">
    <property type="entry name" value="Retrovirus_Pol_polyprotein"/>
</dbReference>
<keyword evidence="2" id="KW-0548">Nucleotidyltransferase</keyword>
<evidence type="ECO:0000256" key="3">
    <source>
        <dbReference type="ARBA" id="ARBA00022722"/>
    </source>
</evidence>
<name>A0AAD7SN08_9TELE</name>
<dbReference type="AlphaFoldDB" id="A0AAD7SN08"/>
<dbReference type="Gene3D" id="3.30.70.270">
    <property type="match status" value="2"/>
</dbReference>
<evidence type="ECO:0000256" key="2">
    <source>
        <dbReference type="ARBA" id="ARBA00022695"/>
    </source>
</evidence>
<dbReference type="PANTHER" id="PTHR37984">
    <property type="entry name" value="PROTEIN CBG26694"/>
    <property type="match status" value="1"/>
</dbReference>
<dbReference type="GO" id="GO:0004519">
    <property type="term" value="F:endonuclease activity"/>
    <property type="evidence" value="ECO:0007669"/>
    <property type="project" value="UniProtKB-KW"/>
</dbReference>
<organism evidence="5 6">
    <name type="scientific">Aldrovandia affinis</name>
    <dbReference type="NCBI Taxonomy" id="143900"/>
    <lineage>
        <taxon>Eukaryota</taxon>
        <taxon>Metazoa</taxon>
        <taxon>Chordata</taxon>
        <taxon>Craniata</taxon>
        <taxon>Vertebrata</taxon>
        <taxon>Euteleostomi</taxon>
        <taxon>Actinopterygii</taxon>
        <taxon>Neopterygii</taxon>
        <taxon>Teleostei</taxon>
        <taxon>Notacanthiformes</taxon>
        <taxon>Halosauridae</taxon>
        <taxon>Aldrovandia</taxon>
    </lineage>
</organism>
<dbReference type="PANTHER" id="PTHR37984:SF5">
    <property type="entry name" value="PROTEIN NYNRIN-LIKE"/>
    <property type="match status" value="1"/>
</dbReference>
<keyword evidence="6" id="KW-1185">Reference proteome</keyword>
<proteinExistence type="predicted"/>
<keyword evidence="3" id="KW-0540">Nuclease</keyword>
<sequence length="336" mass="36675">MDIMSREHGPQLATADGSPIRSYGVRSVELCFGGQRFIWDFVVASIAFPLLGADFLCAHGLLVDMKNNCLVDAQTFTSFACTRGEAVYSGLSSLLSEEDQYLRLLAEFPDLTQPTFSAPTVKHGVEHHIDTKGPPVYARARRLDPAKLAVAKAEFAHMEQVGIIRRSDSPWASPLHIVAKPGGGWRPCGDYRRLNDATTPDRYPVPHIQDFSAHLSDDILIASATEEEHLSHLRALFTRLSQHGLIVNLAKWGTIEFLGHRVTCEGGCPPPVQGGSSCCLPTPSHSPVAEGVHWDGDLLSSLHSRAAHTLRPLCTRPSRARALTRPLNGQRSGRGP</sequence>
<dbReference type="InterPro" id="IPR043128">
    <property type="entry name" value="Rev_trsase/Diguanyl_cyclase"/>
</dbReference>
<evidence type="ECO:0000256" key="1">
    <source>
        <dbReference type="ARBA" id="ARBA00022679"/>
    </source>
</evidence>
<gene>
    <name evidence="5" type="ORF">AAFF_G00316640</name>
</gene>
<dbReference type="EMBL" id="JAINUG010000047">
    <property type="protein sequence ID" value="KAJ8405684.1"/>
    <property type="molecule type" value="Genomic_DNA"/>
</dbReference>
<evidence type="ECO:0000313" key="5">
    <source>
        <dbReference type="EMBL" id="KAJ8405684.1"/>
    </source>
</evidence>
<dbReference type="CDD" id="cd01647">
    <property type="entry name" value="RT_LTR"/>
    <property type="match status" value="1"/>
</dbReference>
<evidence type="ECO:0000313" key="6">
    <source>
        <dbReference type="Proteomes" id="UP001221898"/>
    </source>
</evidence>
<keyword evidence="4" id="KW-0255">Endonuclease</keyword>
<accession>A0AAD7SN08</accession>
<protein>
    <recommendedName>
        <fullName evidence="7">Reverse transcriptase domain-containing protein</fullName>
    </recommendedName>
</protein>
<comment type="caution">
    <text evidence="5">The sequence shown here is derived from an EMBL/GenBank/DDBJ whole genome shotgun (WGS) entry which is preliminary data.</text>
</comment>
<dbReference type="GO" id="GO:0016779">
    <property type="term" value="F:nucleotidyltransferase activity"/>
    <property type="evidence" value="ECO:0007669"/>
    <property type="project" value="UniProtKB-KW"/>
</dbReference>
<dbReference type="Proteomes" id="UP001221898">
    <property type="component" value="Unassembled WGS sequence"/>
</dbReference>
<dbReference type="InterPro" id="IPR021109">
    <property type="entry name" value="Peptidase_aspartic_dom_sf"/>
</dbReference>
<keyword evidence="1" id="KW-0808">Transferase</keyword>
<keyword evidence="4" id="KW-0378">Hydrolase</keyword>
<dbReference type="SUPFAM" id="SSF50630">
    <property type="entry name" value="Acid proteases"/>
    <property type="match status" value="1"/>
</dbReference>